<dbReference type="Proteomes" id="UP001341840">
    <property type="component" value="Unassembled WGS sequence"/>
</dbReference>
<dbReference type="SMART" id="SM00499">
    <property type="entry name" value="AAI"/>
    <property type="match status" value="1"/>
</dbReference>
<feature type="chain" id="PRO_5047456276" description="Non-specific lipid-transfer protein" evidence="4">
    <location>
        <begin position="30"/>
        <end position="123"/>
    </location>
</feature>
<dbReference type="InterPro" id="IPR036312">
    <property type="entry name" value="Bifun_inhib/LTP/seed_sf"/>
</dbReference>
<comment type="caution">
    <text evidence="6">The sequence shown here is derived from an EMBL/GenBank/DDBJ whole genome shotgun (WGS) entry which is preliminary data.</text>
</comment>
<dbReference type="PRINTS" id="PR00382">
    <property type="entry name" value="LIPIDTRNSFER"/>
</dbReference>
<organism evidence="6 7">
    <name type="scientific">Stylosanthes scabra</name>
    <dbReference type="NCBI Taxonomy" id="79078"/>
    <lineage>
        <taxon>Eukaryota</taxon>
        <taxon>Viridiplantae</taxon>
        <taxon>Streptophyta</taxon>
        <taxon>Embryophyta</taxon>
        <taxon>Tracheophyta</taxon>
        <taxon>Spermatophyta</taxon>
        <taxon>Magnoliopsida</taxon>
        <taxon>eudicotyledons</taxon>
        <taxon>Gunneridae</taxon>
        <taxon>Pentapetalae</taxon>
        <taxon>rosids</taxon>
        <taxon>fabids</taxon>
        <taxon>Fabales</taxon>
        <taxon>Fabaceae</taxon>
        <taxon>Papilionoideae</taxon>
        <taxon>50 kb inversion clade</taxon>
        <taxon>dalbergioids sensu lato</taxon>
        <taxon>Dalbergieae</taxon>
        <taxon>Pterocarpus clade</taxon>
        <taxon>Stylosanthes</taxon>
    </lineage>
</organism>
<feature type="domain" description="Bifunctional inhibitor/plant lipid transfer protein/seed storage helical" evidence="5">
    <location>
        <begin position="34"/>
        <end position="119"/>
    </location>
</feature>
<protein>
    <recommendedName>
        <fullName evidence="3">Non-specific lipid-transfer protein</fullName>
    </recommendedName>
</protein>
<evidence type="ECO:0000259" key="5">
    <source>
        <dbReference type="SMART" id="SM00499"/>
    </source>
</evidence>
<evidence type="ECO:0000313" key="6">
    <source>
        <dbReference type="EMBL" id="MED6219312.1"/>
    </source>
</evidence>
<accession>A0ABU6Z9Q1</accession>
<name>A0ABU6Z9Q1_9FABA</name>
<evidence type="ECO:0000256" key="2">
    <source>
        <dbReference type="ARBA" id="ARBA00023157"/>
    </source>
</evidence>
<keyword evidence="3" id="KW-0813">Transport</keyword>
<dbReference type="PROSITE" id="PS00597">
    <property type="entry name" value="PLANT_LTP"/>
    <property type="match status" value="1"/>
</dbReference>
<dbReference type="InterPro" id="IPR000528">
    <property type="entry name" value="Plant_nsLTP"/>
</dbReference>
<dbReference type="InterPro" id="IPR016140">
    <property type="entry name" value="Bifunc_inhib/LTP/seed_store"/>
</dbReference>
<dbReference type="EMBL" id="JASCZI010272022">
    <property type="protein sequence ID" value="MED6219312.1"/>
    <property type="molecule type" value="Genomic_DNA"/>
</dbReference>
<evidence type="ECO:0000256" key="4">
    <source>
        <dbReference type="SAM" id="SignalP"/>
    </source>
</evidence>
<keyword evidence="2" id="KW-1015">Disulfide bond</keyword>
<dbReference type="CDD" id="cd01960">
    <property type="entry name" value="nsLTP1"/>
    <property type="match status" value="1"/>
</dbReference>
<dbReference type="Gene3D" id="1.10.110.10">
    <property type="entry name" value="Plant lipid-transfer and hydrophobic proteins"/>
    <property type="match status" value="1"/>
</dbReference>
<keyword evidence="4" id="KW-0732">Signal</keyword>
<keyword evidence="3" id="KW-0446">Lipid-binding</keyword>
<evidence type="ECO:0000256" key="3">
    <source>
        <dbReference type="RuleBase" id="RU000628"/>
    </source>
</evidence>
<evidence type="ECO:0000313" key="7">
    <source>
        <dbReference type="Proteomes" id="UP001341840"/>
    </source>
</evidence>
<comment type="function">
    <text evidence="3">Plant non-specific lipid-transfer proteins transfer phospholipids as well as galactolipids across membranes. May play a role in wax or cutin deposition in the cell walls of expanding epidermal cells and certain secretory tissues.</text>
</comment>
<reference evidence="6 7" key="1">
    <citation type="journal article" date="2023" name="Plants (Basel)">
        <title>Bridging the Gap: Combining Genomics and Transcriptomics Approaches to Understand Stylosanthes scabra, an Orphan Legume from the Brazilian Caatinga.</title>
        <authorList>
            <person name="Ferreira-Neto J.R.C."/>
            <person name="da Silva M.D."/>
            <person name="Binneck E."/>
            <person name="de Melo N.F."/>
            <person name="da Silva R.H."/>
            <person name="de Melo A.L.T.M."/>
            <person name="Pandolfi V."/>
            <person name="Bustamante F.O."/>
            <person name="Brasileiro-Vidal A.C."/>
            <person name="Benko-Iseppon A.M."/>
        </authorList>
    </citation>
    <scope>NUCLEOTIDE SEQUENCE [LARGE SCALE GENOMIC DNA]</scope>
    <source>
        <tissue evidence="6">Leaves</tissue>
    </source>
</reference>
<proteinExistence type="inferred from homology"/>
<dbReference type="PANTHER" id="PTHR33076">
    <property type="entry name" value="NON-SPECIFIC LIPID-TRANSFER PROTEIN 2-RELATED"/>
    <property type="match status" value="1"/>
</dbReference>
<evidence type="ECO:0000256" key="1">
    <source>
        <dbReference type="ARBA" id="ARBA00009748"/>
    </source>
</evidence>
<gene>
    <name evidence="6" type="ORF">PIB30_034655</name>
</gene>
<dbReference type="SUPFAM" id="SSF47699">
    <property type="entry name" value="Bifunctional inhibitor/lipid-transfer protein/seed storage 2S albumin"/>
    <property type="match status" value="1"/>
</dbReference>
<feature type="signal peptide" evidence="4">
    <location>
        <begin position="1"/>
        <end position="29"/>
    </location>
</feature>
<sequence length="123" mass="12296">MKSSSPGAVAATCVVLMIVVASVTSYSEAAISSCSDVIKNLSPCESYLVSSGSGNPPDKCCSGVKALAAMAGTSADKKTACNCIKFTSKSLNINSQRAQALPGKCGVSLPISVSPNADCSKIG</sequence>
<comment type="similarity">
    <text evidence="1 3">Belongs to the plant LTP family.</text>
</comment>
<keyword evidence="7" id="KW-1185">Reference proteome</keyword>
<dbReference type="Pfam" id="PF00234">
    <property type="entry name" value="Tryp_alpha_amyl"/>
    <property type="match status" value="1"/>
</dbReference>